<dbReference type="Proteomes" id="UP000499080">
    <property type="component" value="Unassembled WGS sequence"/>
</dbReference>
<gene>
    <name evidence="1" type="ORF">AVEN_152299_1</name>
</gene>
<evidence type="ECO:0000313" key="1">
    <source>
        <dbReference type="EMBL" id="GBO26114.1"/>
    </source>
</evidence>
<organism evidence="1 2">
    <name type="scientific">Araneus ventricosus</name>
    <name type="common">Orbweaver spider</name>
    <name type="synonym">Epeira ventricosa</name>
    <dbReference type="NCBI Taxonomy" id="182803"/>
    <lineage>
        <taxon>Eukaryota</taxon>
        <taxon>Metazoa</taxon>
        <taxon>Ecdysozoa</taxon>
        <taxon>Arthropoda</taxon>
        <taxon>Chelicerata</taxon>
        <taxon>Arachnida</taxon>
        <taxon>Araneae</taxon>
        <taxon>Araneomorphae</taxon>
        <taxon>Entelegynae</taxon>
        <taxon>Araneoidea</taxon>
        <taxon>Araneidae</taxon>
        <taxon>Araneus</taxon>
    </lineage>
</organism>
<dbReference type="AlphaFoldDB" id="A0A4Y2VPP7"/>
<evidence type="ECO:0000313" key="2">
    <source>
        <dbReference type="Proteomes" id="UP000499080"/>
    </source>
</evidence>
<accession>A0A4Y2VPP7</accession>
<dbReference type="EMBL" id="BGPR01049122">
    <property type="protein sequence ID" value="GBO26114.1"/>
    <property type="molecule type" value="Genomic_DNA"/>
</dbReference>
<proteinExistence type="predicted"/>
<comment type="caution">
    <text evidence="1">The sequence shown here is derived from an EMBL/GenBank/DDBJ whole genome shotgun (WGS) entry which is preliminary data.</text>
</comment>
<name>A0A4Y2VPP7_ARAVE</name>
<reference evidence="1 2" key="1">
    <citation type="journal article" date="2019" name="Sci. Rep.">
        <title>Orb-weaving spider Araneus ventricosus genome elucidates the spidroin gene catalogue.</title>
        <authorList>
            <person name="Kono N."/>
            <person name="Nakamura H."/>
            <person name="Ohtoshi R."/>
            <person name="Moran D.A.P."/>
            <person name="Shinohara A."/>
            <person name="Yoshida Y."/>
            <person name="Fujiwara M."/>
            <person name="Mori M."/>
            <person name="Tomita M."/>
            <person name="Arakawa K."/>
        </authorList>
    </citation>
    <scope>NUCLEOTIDE SEQUENCE [LARGE SCALE GENOMIC DNA]</scope>
</reference>
<sequence length="70" mass="7791">MRSEDRPRWPSGKGLGFRAGRFQFEPDSEDPAVYGACCTLNRVVAKRPHRWCGVEVWRGGASSGVILVID</sequence>
<keyword evidence="2" id="KW-1185">Reference proteome</keyword>
<protein>
    <submittedName>
        <fullName evidence="1">Uncharacterized protein</fullName>
    </submittedName>
</protein>